<dbReference type="EMBL" id="SPHZ02000007">
    <property type="protein sequence ID" value="KAF0908559.1"/>
    <property type="molecule type" value="Genomic_DNA"/>
</dbReference>
<accession>A0A6G1D851</accession>
<reference evidence="1 2" key="1">
    <citation type="submission" date="2019-11" db="EMBL/GenBank/DDBJ databases">
        <title>Whole genome sequence of Oryza granulata.</title>
        <authorList>
            <person name="Li W."/>
        </authorList>
    </citation>
    <scope>NUCLEOTIDE SEQUENCE [LARGE SCALE GENOMIC DNA]</scope>
    <source>
        <strain evidence="2">cv. Menghai</strain>
        <tissue evidence="1">Leaf</tissue>
    </source>
</reference>
<evidence type="ECO:0000313" key="1">
    <source>
        <dbReference type="EMBL" id="KAF0908559.1"/>
    </source>
</evidence>
<evidence type="ECO:0000313" key="2">
    <source>
        <dbReference type="Proteomes" id="UP000479710"/>
    </source>
</evidence>
<dbReference type="AlphaFoldDB" id="A0A6G1D851"/>
<dbReference type="Proteomes" id="UP000479710">
    <property type="component" value="Unassembled WGS sequence"/>
</dbReference>
<proteinExistence type="predicted"/>
<organism evidence="1 2">
    <name type="scientific">Oryza meyeriana var. granulata</name>
    <dbReference type="NCBI Taxonomy" id="110450"/>
    <lineage>
        <taxon>Eukaryota</taxon>
        <taxon>Viridiplantae</taxon>
        <taxon>Streptophyta</taxon>
        <taxon>Embryophyta</taxon>
        <taxon>Tracheophyta</taxon>
        <taxon>Spermatophyta</taxon>
        <taxon>Magnoliopsida</taxon>
        <taxon>Liliopsida</taxon>
        <taxon>Poales</taxon>
        <taxon>Poaceae</taxon>
        <taxon>BOP clade</taxon>
        <taxon>Oryzoideae</taxon>
        <taxon>Oryzeae</taxon>
        <taxon>Oryzinae</taxon>
        <taxon>Oryza</taxon>
        <taxon>Oryza meyeriana</taxon>
    </lineage>
</organism>
<name>A0A6G1D851_9ORYZ</name>
<gene>
    <name evidence="1" type="ORF">E2562_026346</name>
</gene>
<protein>
    <submittedName>
        <fullName evidence="1">Uncharacterized protein</fullName>
    </submittedName>
</protein>
<comment type="caution">
    <text evidence="1">The sequence shown here is derived from an EMBL/GenBank/DDBJ whole genome shotgun (WGS) entry which is preliminary data.</text>
</comment>
<sequence length="86" mass="9307">MVVDGEEAAGRSTMVTAAGRSRGGKCIAYGTCKTQRMAWGRCRRGRWPCAAWQTTHTTGWAGARMVSTRDEAAESDQAAEVQVTRV</sequence>
<keyword evidence="2" id="KW-1185">Reference proteome</keyword>